<sequence length="101" mass="11026">MFQNRKIDFPASQNVNIPKKFPGVSRGIQDLTIDFSYSCSGSTSDCSSISSDNPHLCELKERIDIVERYDKSMDYDGKGRCGSASGSSCASHSGAKIFSFI</sequence>
<feature type="compositionally biased region" description="Low complexity" evidence="1">
    <location>
        <begin position="81"/>
        <end position="95"/>
    </location>
</feature>
<organism evidence="2 3">
    <name type="scientific">Romanomermis culicivorax</name>
    <name type="common">Nematode worm</name>
    <dbReference type="NCBI Taxonomy" id="13658"/>
    <lineage>
        <taxon>Eukaryota</taxon>
        <taxon>Metazoa</taxon>
        <taxon>Ecdysozoa</taxon>
        <taxon>Nematoda</taxon>
        <taxon>Enoplea</taxon>
        <taxon>Dorylaimia</taxon>
        <taxon>Mermithida</taxon>
        <taxon>Mermithoidea</taxon>
        <taxon>Mermithidae</taxon>
        <taxon>Romanomermis</taxon>
    </lineage>
</organism>
<protein>
    <submittedName>
        <fullName evidence="3">Uncharacterized protein</fullName>
    </submittedName>
</protein>
<name>A0A915I0L5_ROMCU</name>
<accession>A0A915I0L5</accession>
<evidence type="ECO:0000256" key="1">
    <source>
        <dbReference type="SAM" id="MobiDB-lite"/>
    </source>
</evidence>
<dbReference type="AlphaFoldDB" id="A0A915I0L5"/>
<proteinExistence type="predicted"/>
<evidence type="ECO:0000313" key="3">
    <source>
        <dbReference type="WBParaSite" id="nRc.2.0.1.t07671-RA"/>
    </source>
</evidence>
<dbReference type="WBParaSite" id="nRc.2.0.1.t07671-RA">
    <property type="protein sequence ID" value="nRc.2.0.1.t07671-RA"/>
    <property type="gene ID" value="nRc.2.0.1.g07671"/>
</dbReference>
<dbReference type="Proteomes" id="UP000887565">
    <property type="component" value="Unplaced"/>
</dbReference>
<evidence type="ECO:0000313" key="2">
    <source>
        <dbReference type="Proteomes" id="UP000887565"/>
    </source>
</evidence>
<keyword evidence="2" id="KW-1185">Reference proteome</keyword>
<reference evidence="3" key="1">
    <citation type="submission" date="2022-11" db="UniProtKB">
        <authorList>
            <consortium name="WormBaseParasite"/>
        </authorList>
    </citation>
    <scope>IDENTIFICATION</scope>
</reference>
<feature type="region of interest" description="Disordered" evidence="1">
    <location>
        <begin position="81"/>
        <end position="101"/>
    </location>
</feature>